<accession>A0ABX1A1A8</accession>
<dbReference type="SUPFAM" id="SSF46785">
    <property type="entry name" value="Winged helix' DNA-binding domain"/>
    <property type="match status" value="1"/>
</dbReference>
<sequence length="152" mass="16490">MAAAREPRRDLAAMLVPLGRALTAAELPLLAEHGLSMWAYAVLLRLEAEPLRSQAALAESIGADKTRIIEVLTALESRGLISRTPDPADRRVRLLALTPEGSRVRDAAQSAIQSREDRLLAHYLPPTQRTPFLTALATLSALPPESLTDPDL</sequence>
<evidence type="ECO:0000259" key="1">
    <source>
        <dbReference type="PROSITE" id="PS50995"/>
    </source>
</evidence>
<organism evidence="2 3">
    <name type="scientific">Actinacidiphila epipremni</name>
    <dbReference type="NCBI Taxonomy" id="2053013"/>
    <lineage>
        <taxon>Bacteria</taxon>
        <taxon>Bacillati</taxon>
        <taxon>Actinomycetota</taxon>
        <taxon>Actinomycetes</taxon>
        <taxon>Kitasatosporales</taxon>
        <taxon>Streptomycetaceae</taxon>
        <taxon>Actinacidiphila</taxon>
    </lineage>
</organism>
<dbReference type="GO" id="GO:0003677">
    <property type="term" value="F:DNA binding"/>
    <property type="evidence" value="ECO:0007669"/>
    <property type="project" value="UniProtKB-KW"/>
</dbReference>
<dbReference type="Gene3D" id="1.10.10.10">
    <property type="entry name" value="Winged helix-like DNA-binding domain superfamily/Winged helix DNA-binding domain"/>
    <property type="match status" value="1"/>
</dbReference>
<dbReference type="InterPro" id="IPR036390">
    <property type="entry name" value="WH_DNA-bd_sf"/>
</dbReference>
<dbReference type="InterPro" id="IPR039422">
    <property type="entry name" value="MarR/SlyA-like"/>
</dbReference>
<keyword evidence="3" id="KW-1185">Reference proteome</keyword>
<evidence type="ECO:0000313" key="3">
    <source>
        <dbReference type="Proteomes" id="UP000734511"/>
    </source>
</evidence>
<protein>
    <submittedName>
        <fullName evidence="2">Winged helix DNA-binding protein</fullName>
    </submittedName>
</protein>
<gene>
    <name evidence="2" type="ORF">HCN08_30475</name>
</gene>
<dbReference type="PROSITE" id="PS50995">
    <property type="entry name" value="HTH_MARR_2"/>
    <property type="match status" value="1"/>
</dbReference>
<keyword evidence="2" id="KW-0238">DNA-binding</keyword>
<proteinExistence type="predicted"/>
<dbReference type="InterPro" id="IPR000835">
    <property type="entry name" value="HTH_MarR-typ"/>
</dbReference>
<dbReference type="PRINTS" id="PR00598">
    <property type="entry name" value="HTHMARR"/>
</dbReference>
<comment type="caution">
    <text evidence="2">The sequence shown here is derived from an EMBL/GenBank/DDBJ whole genome shotgun (WGS) entry which is preliminary data.</text>
</comment>
<dbReference type="RefSeq" id="WP_167986534.1">
    <property type="nucleotide sequence ID" value="NZ_JAATEJ010000033.1"/>
</dbReference>
<name>A0ABX1A1A8_9ACTN</name>
<dbReference type="Pfam" id="PF01047">
    <property type="entry name" value="MarR"/>
    <property type="match status" value="1"/>
</dbReference>
<dbReference type="Proteomes" id="UP000734511">
    <property type="component" value="Unassembled WGS sequence"/>
</dbReference>
<feature type="domain" description="HTH marR-type" evidence="1">
    <location>
        <begin position="8"/>
        <end position="141"/>
    </location>
</feature>
<dbReference type="PANTHER" id="PTHR33164:SF43">
    <property type="entry name" value="HTH-TYPE TRANSCRIPTIONAL REPRESSOR YETL"/>
    <property type="match status" value="1"/>
</dbReference>
<dbReference type="InterPro" id="IPR036388">
    <property type="entry name" value="WH-like_DNA-bd_sf"/>
</dbReference>
<reference evidence="2 3" key="1">
    <citation type="submission" date="2020-03" db="EMBL/GenBank/DDBJ databases">
        <title>WGS of actinomycetes isolated from Thailand.</title>
        <authorList>
            <person name="Thawai C."/>
        </authorList>
    </citation>
    <scope>NUCLEOTIDE SEQUENCE [LARGE SCALE GENOMIC DNA]</scope>
    <source>
        <strain evidence="2 3">PRB2-1</strain>
    </source>
</reference>
<evidence type="ECO:0000313" key="2">
    <source>
        <dbReference type="EMBL" id="NJP47699.1"/>
    </source>
</evidence>
<dbReference type="PANTHER" id="PTHR33164">
    <property type="entry name" value="TRANSCRIPTIONAL REGULATOR, MARR FAMILY"/>
    <property type="match status" value="1"/>
</dbReference>
<dbReference type="SMART" id="SM00347">
    <property type="entry name" value="HTH_MARR"/>
    <property type="match status" value="1"/>
</dbReference>
<dbReference type="EMBL" id="JAATEJ010000033">
    <property type="protein sequence ID" value="NJP47699.1"/>
    <property type="molecule type" value="Genomic_DNA"/>
</dbReference>